<name>A0A8H4IMZ1_9PEZI</name>
<organism evidence="2 3">
    <name type="scientific">Botryosphaeria dothidea</name>
    <dbReference type="NCBI Taxonomy" id="55169"/>
    <lineage>
        <taxon>Eukaryota</taxon>
        <taxon>Fungi</taxon>
        <taxon>Dikarya</taxon>
        <taxon>Ascomycota</taxon>
        <taxon>Pezizomycotina</taxon>
        <taxon>Dothideomycetes</taxon>
        <taxon>Dothideomycetes incertae sedis</taxon>
        <taxon>Botryosphaeriales</taxon>
        <taxon>Botryosphaeriaceae</taxon>
        <taxon>Botryosphaeria</taxon>
    </lineage>
</organism>
<evidence type="ECO:0000313" key="3">
    <source>
        <dbReference type="Proteomes" id="UP000572817"/>
    </source>
</evidence>
<feature type="compositionally biased region" description="Low complexity" evidence="1">
    <location>
        <begin position="321"/>
        <end position="335"/>
    </location>
</feature>
<feature type="region of interest" description="Disordered" evidence="1">
    <location>
        <begin position="238"/>
        <end position="350"/>
    </location>
</feature>
<feature type="compositionally biased region" description="Polar residues" evidence="1">
    <location>
        <begin position="264"/>
        <end position="274"/>
    </location>
</feature>
<keyword evidence="3" id="KW-1185">Reference proteome</keyword>
<accession>A0A8H4IMZ1</accession>
<proteinExistence type="predicted"/>
<dbReference type="EMBL" id="WWBZ02000062">
    <property type="protein sequence ID" value="KAF4303292.1"/>
    <property type="molecule type" value="Genomic_DNA"/>
</dbReference>
<dbReference type="OrthoDB" id="4120989at2759"/>
<dbReference type="AlphaFoldDB" id="A0A8H4IMZ1"/>
<dbReference type="Proteomes" id="UP000572817">
    <property type="component" value="Unassembled WGS sequence"/>
</dbReference>
<protein>
    <submittedName>
        <fullName evidence="2">Uncharacterized protein</fullName>
    </submittedName>
</protein>
<evidence type="ECO:0000256" key="1">
    <source>
        <dbReference type="SAM" id="MobiDB-lite"/>
    </source>
</evidence>
<comment type="caution">
    <text evidence="2">The sequence shown here is derived from an EMBL/GenBank/DDBJ whole genome shotgun (WGS) entry which is preliminary data.</text>
</comment>
<evidence type="ECO:0000313" key="2">
    <source>
        <dbReference type="EMBL" id="KAF4303292.1"/>
    </source>
</evidence>
<reference evidence="2" key="1">
    <citation type="submission" date="2020-04" db="EMBL/GenBank/DDBJ databases">
        <title>Genome Assembly and Annotation of Botryosphaeria dothidea sdau 11-99, a Latent Pathogen of Apple Fruit Ring Rot in China.</title>
        <authorList>
            <person name="Yu C."/>
            <person name="Diao Y."/>
            <person name="Lu Q."/>
            <person name="Zhao J."/>
            <person name="Cui S."/>
            <person name="Peng C."/>
            <person name="He B."/>
            <person name="Liu H."/>
        </authorList>
    </citation>
    <scope>NUCLEOTIDE SEQUENCE [LARGE SCALE GENOMIC DNA]</scope>
    <source>
        <strain evidence="2">Sdau11-99</strain>
    </source>
</reference>
<feature type="compositionally biased region" description="Low complexity" evidence="1">
    <location>
        <begin position="152"/>
        <end position="167"/>
    </location>
</feature>
<feature type="compositionally biased region" description="Low complexity" evidence="1">
    <location>
        <begin position="105"/>
        <end position="116"/>
    </location>
</feature>
<feature type="region of interest" description="Disordered" evidence="1">
    <location>
        <begin position="94"/>
        <end position="169"/>
    </location>
</feature>
<gene>
    <name evidence="2" type="ORF">GTA08_BOTSDO08753</name>
</gene>
<feature type="compositionally biased region" description="Low complexity" evidence="1">
    <location>
        <begin position="300"/>
        <end position="313"/>
    </location>
</feature>
<sequence length="408" mass="43669">MTGGFYERLSAISADPNDPNGMVDLVVAALGSFGRYYICWKTRSGEYRQESSGLPPPLHEWLFPATGQTRDFPTLQVVLGHGDDFFASDAHGKLERKAAPTPERTSSPSPNDTPNPALDRASRRRCRTMSMVGPPASFRLSVSPISEGIPKTTSNTTTRPTSNPSSSLFVPAPLTRVRTERDWKRRPRSIAFGEEDYIPGLQAPLLRCRSSRERTSPSPPPQTAIASCCACGCHASKPPAPPKAPAYATSAVQTPPAEERAKQPRTSYVSTAVQTDPPPSPPPRRRRHSSSRRQALSKRVSVASASSSSSTTSDYDEDDGASTASRSRRSSAAATDITTPSTCGKVAVPPVKGNPVVMGQMQSYFRSSGYQLGDALRPVGGGGAGGGGFGEGGMMGAWWEVLDRWRTV</sequence>